<reference evidence="2 3" key="1">
    <citation type="journal article" date="2023" name="Science">
        <title>Elucidation of the pathway for biosynthesis of saponin adjuvants from the soapbark tree.</title>
        <authorList>
            <person name="Reed J."/>
            <person name="Orme A."/>
            <person name="El-Demerdash A."/>
            <person name="Owen C."/>
            <person name="Martin L.B.B."/>
            <person name="Misra R.C."/>
            <person name="Kikuchi S."/>
            <person name="Rejzek M."/>
            <person name="Martin A.C."/>
            <person name="Harkess A."/>
            <person name="Leebens-Mack J."/>
            <person name="Louveau T."/>
            <person name="Stephenson M.J."/>
            <person name="Osbourn A."/>
        </authorList>
    </citation>
    <scope>NUCLEOTIDE SEQUENCE [LARGE SCALE GENOMIC DNA]</scope>
    <source>
        <strain evidence="2">S10</strain>
    </source>
</reference>
<dbReference type="PANTHER" id="PTHR35507">
    <property type="entry name" value="OS09G0488600 PROTEIN"/>
    <property type="match status" value="1"/>
</dbReference>
<organism evidence="2 3">
    <name type="scientific">Quillaja saponaria</name>
    <name type="common">Soap bark tree</name>
    <dbReference type="NCBI Taxonomy" id="32244"/>
    <lineage>
        <taxon>Eukaryota</taxon>
        <taxon>Viridiplantae</taxon>
        <taxon>Streptophyta</taxon>
        <taxon>Embryophyta</taxon>
        <taxon>Tracheophyta</taxon>
        <taxon>Spermatophyta</taxon>
        <taxon>Magnoliopsida</taxon>
        <taxon>eudicotyledons</taxon>
        <taxon>Gunneridae</taxon>
        <taxon>Pentapetalae</taxon>
        <taxon>rosids</taxon>
        <taxon>fabids</taxon>
        <taxon>Fabales</taxon>
        <taxon>Quillajaceae</taxon>
        <taxon>Quillaja</taxon>
    </lineage>
</organism>
<dbReference type="EMBL" id="JARAOO010000001">
    <property type="protein sequence ID" value="KAJ7980750.1"/>
    <property type="molecule type" value="Genomic_DNA"/>
</dbReference>
<name>A0AAD7QG89_QUISA</name>
<comment type="caution">
    <text evidence="2">The sequence shown here is derived from an EMBL/GenBank/DDBJ whole genome shotgun (WGS) entry which is preliminary data.</text>
</comment>
<feature type="region of interest" description="Disordered" evidence="1">
    <location>
        <begin position="147"/>
        <end position="166"/>
    </location>
</feature>
<accession>A0AAD7QG89</accession>
<gene>
    <name evidence="2" type="ORF">O6P43_000117</name>
</gene>
<keyword evidence="3" id="KW-1185">Reference proteome</keyword>
<protein>
    <submittedName>
        <fullName evidence="2">Inactive rhomboid protein</fullName>
    </submittedName>
</protein>
<dbReference type="Proteomes" id="UP001163823">
    <property type="component" value="Chromosome 1"/>
</dbReference>
<sequence length="166" mass="18359">MEEFDREPCFGEAQAAPALICLAPISHIPLPSVRRLSSSFTQPSRPVSSARKPAWMSLQGRLVNAEEASSVVTIKGNLSREQAIAWELFSPIQRFLIVAVIGVAVGESKKNRQIWHLKKSVELRDQVLTTMQQKLDNLCKQLTNIKDHPSAGTKMPSTNNVELSIA</sequence>
<evidence type="ECO:0000313" key="3">
    <source>
        <dbReference type="Proteomes" id="UP001163823"/>
    </source>
</evidence>
<dbReference type="KEGG" id="qsa:O6P43_000117"/>
<evidence type="ECO:0000256" key="1">
    <source>
        <dbReference type="SAM" id="MobiDB-lite"/>
    </source>
</evidence>
<evidence type="ECO:0000313" key="2">
    <source>
        <dbReference type="EMBL" id="KAJ7980750.1"/>
    </source>
</evidence>
<proteinExistence type="predicted"/>
<dbReference type="AlphaFoldDB" id="A0AAD7QG89"/>
<feature type="compositionally biased region" description="Polar residues" evidence="1">
    <location>
        <begin position="155"/>
        <end position="166"/>
    </location>
</feature>
<dbReference type="PANTHER" id="PTHR35507:SF1">
    <property type="entry name" value="TMF_TATA_BD DOMAIN-CONTAINING PROTEIN"/>
    <property type="match status" value="1"/>
</dbReference>